<reference evidence="1" key="1">
    <citation type="submission" date="2022-11" db="EMBL/GenBank/DDBJ databases">
        <title>Minimal conservation of predation-associated metabolite biosynthetic gene clusters underscores biosynthetic potential of Myxococcota including descriptions for ten novel species: Archangium lansinium sp. nov., Myxococcus landrumus sp. nov., Nannocystis bai.</title>
        <authorList>
            <person name="Ahearne A."/>
            <person name="Stevens C."/>
            <person name="Dowd S."/>
        </authorList>
    </citation>
    <scope>NUCLEOTIDE SEQUENCE</scope>
    <source>
        <strain evidence="1">Fl3</strain>
    </source>
</reference>
<evidence type="ECO:0000313" key="1">
    <source>
        <dbReference type="EMBL" id="WAS94494.1"/>
    </source>
</evidence>
<accession>A0ABY7H679</accession>
<organism evidence="1 2">
    <name type="scientific">Nannocystis punicea</name>
    <dbReference type="NCBI Taxonomy" id="2995304"/>
    <lineage>
        <taxon>Bacteria</taxon>
        <taxon>Pseudomonadati</taxon>
        <taxon>Myxococcota</taxon>
        <taxon>Polyangia</taxon>
        <taxon>Nannocystales</taxon>
        <taxon>Nannocystaceae</taxon>
        <taxon>Nannocystis</taxon>
    </lineage>
</organism>
<dbReference type="Proteomes" id="UP001164459">
    <property type="component" value="Chromosome"/>
</dbReference>
<name>A0ABY7H679_9BACT</name>
<protein>
    <submittedName>
        <fullName evidence="1">Uncharacterized protein</fullName>
    </submittedName>
</protein>
<dbReference type="EMBL" id="CP114040">
    <property type="protein sequence ID" value="WAS94494.1"/>
    <property type="molecule type" value="Genomic_DNA"/>
</dbReference>
<sequence length="359" mass="39117">MSRSRRWIGRWAILGCVACGDAERPRYVTEHLEVELYDGEVLCAGTLAIMDMQMERVAAFLGIDPPSQIPVFYGPSAVTEGCGGSWGGCARASGVFATSGSIFHELVHAVRQSQGDGGAVGTWLFEEGIAEMLSGYRWDPYSAWLHPSEIERGPEVLADFPRGEGKFIPGDYATAAHFVSWLRMVYGDGTLVAFLNDPRYLDGEAYDDAFVSHFGLSMEDADSAWRASAPEEYAWSESCDPSYALAWAGSVLEFTDTVDCEAPHTTGPRDGTYVTLRSHCFTLAQPGTVRVEFLANGGSLRLVPVDCVDTGEFAPESYDYKSLGGGDELELPFAACTWEVQVDSVASLTLDFTLRLTQL</sequence>
<evidence type="ECO:0000313" key="2">
    <source>
        <dbReference type="Proteomes" id="UP001164459"/>
    </source>
</evidence>
<keyword evidence="2" id="KW-1185">Reference proteome</keyword>
<proteinExistence type="predicted"/>
<gene>
    <name evidence="1" type="ORF">O0S08_50905</name>
</gene>
<dbReference type="RefSeq" id="WP_269036830.1">
    <property type="nucleotide sequence ID" value="NZ_CP114040.1"/>
</dbReference>